<organism evidence="1 2">
    <name type="scientific">Kistimonas scapharcae</name>
    <dbReference type="NCBI Taxonomy" id="1036133"/>
    <lineage>
        <taxon>Bacteria</taxon>
        <taxon>Pseudomonadati</taxon>
        <taxon>Pseudomonadota</taxon>
        <taxon>Gammaproteobacteria</taxon>
        <taxon>Oceanospirillales</taxon>
        <taxon>Endozoicomonadaceae</taxon>
        <taxon>Kistimonas</taxon>
    </lineage>
</organism>
<evidence type="ECO:0008006" key="3">
    <source>
        <dbReference type="Google" id="ProtNLM"/>
    </source>
</evidence>
<keyword evidence="2" id="KW-1185">Reference proteome</keyword>
<evidence type="ECO:0000313" key="1">
    <source>
        <dbReference type="EMBL" id="GAA4650445.1"/>
    </source>
</evidence>
<dbReference type="RefSeq" id="WP_345196626.1">
    <property type="nucleotide sequence ID" value="NZ_BAABFL010000396.1"/>
</dbReference>
<dbReference type="Proteomes" id="UP001500604">
    <property type="component" value="Unassembled WGS sequence"/>
</dbReference>
<proteinExistence type="predicted"/>
<dbReference type="Pfam" id="PF06906">
    <property type="entry name" value="DUF1272"/>
    <property type="match status" value="1"/>
</dbReference>
<dbReference type="EMBL" id="BAABFL010000396">
    <property type="protein sequence ID" value="GAA4650445.1"/>
    <property type="molecule type" value="Genomic_DNA"/>
</dbReference>
<dbReference type="InterPro" id="IPR010696">
    <property type="entry name" value="DUF1272"/>
</dbReference>
<reference evidence="2" key="1">
    <citation type="journal article" date="2019" name="Int. J. Syst. Evol. Microbiol.">
        <title>The Global Catalogue of Microorganisms (GCM) 10K type strain sequencing project: providing services to taxonomists for standard genome sequencing and annotation.</title>
        <authorList>
            <consortium name="The Broad Institute Genomics Platform"/>
            <consortium name="The Broad Institute Genome Sequencing Center for Infectious Disease"/>
            <person name="Wu L."/>
            <person name="Ma J."/>
        </authorList>
    </citation>
    <scope>NUCLEOTIDE SEQUENCE [LARGE SCALE GENOMIC DNA]</scope>
    <source>
        <strain evidence="2">JCM 17805</strain>
    </source>
</reference>
<accession>A0ABP8V2W9</accession>
<gene>
    <name evidence="1" type="ORF">GCM10023116_27280</name>
</gene>
<comment type="caution">
    <text evidence="1">The sequence shown here is derived from an EMBL/GenBank/DDBJ whole genome shotgun (WGS) entry which is preliminary data.</text>
</comment>
<sequence>MLKMKSACEKCGVSLPLDGTAYICSFECTYCEACTQAMDTTCPNCDGELLRRPSRVRKPLEVAATQLKQKLFGK</sequence>
<evidence type="ECO:0000313" key="2">
    <source>
        <dbReference type="Proteomes" id="UP001500604"/>
    </source>
</evidence>
<protein>
    <recommendedName>
        <fullName evidence="3">DUF1272 domain-containing protein</fullName>
    </recommendedName>
</protein>
<name>A0ABP8V2W9_9GAMM</name>